<reference evidence="8" key="2">
    <citation type="journal article" date="2024" name="Plant">
        <title>Genomic evolution and insights into agronomic trait innovations of Sesamum species.</title>
        <authorList>
            <person name="Miao H."/>
            <person name="Wang L."/>
            <person name="Qu L."/>
            <person name="Liu H."/>
            <person name="Sun Y."/>
            <person name="Le M."/>
            <person name="Wang Q."/>
            <person name="Wei S."/>
            <person name="Zheng Y."/>
            <person name="Lin W."/>
            <person name="Duan Y."/>
            <person name="Cao H."/>
            <person name="Xiong S."/>
            <person name="Wang X."/>
            <person name="Wei L."/>
            <person name="Li C."/>
            <person name="Ma Q."/>
            <person name="Ju M."/>
            <person name="Zhao R."/>
            <person name="Li G."/>
            <person name="Mu C."/>
            <person name="Tian Q."/>
            <person name="Mei H."/>
            <person name="Zhang T."/>
            <person name="Gao T."/>
            <person name="Zhang H."/>
        </authorList>
    </citation>
    <scope>NUCLEOTIDE SEQUENCE</scope>
    <source>
        <strain evidence="8">3651</strain>
    </source>
</reference>
<dbReference type="PRINTS" id="PR00193">
    <property type="entry name" value="MYOSINHEAVY"/>
</dbReference>
<evidence type="ECO:0000256" key="5">
    <source>
        <dbReference type="ARBA" id="ARBA00023203"/>
    </source>
</evidence>
<accession>A0AAE1YN29</accession>
<comment type="caution">
    <text evidence="6">Lacks conserved residue(s) required for the propagation of feature annotation.</text>
</comment>
<proteinExistence type="inferred from homology"/>
<dbReference type="PANTHER" id="PTHR13140">
    <property type="entry name" value="MYOSIN"/>
    <property type="match status" value="1"/>
</dbReference>
<protein>
    <submittedName>
        <fullName evidence="8">Myosin-17</fullName>
    </submittedName>
</protein>
<evidence type="ECO:0000256" key="6">
    <source>
        <dbReference type="PROSITE-ProRule" id="PRU00782"/>
    </source>
</evidence>
<evidence type="ECO:0000256" key="3">
    <source>
        <dbReference type="ARBA" id="ARBA00023123"/>
    </source>
</evidence>
<sequence>MINERKSSSILVSGESGAGKTETAKMLMRYLGYLGSRSGMEGQTVDQQVLGSNPVLEAFAKTVKNNSSIRFGKFVETQFDKSGRISGAAVKIYLLERSCVCQISDPERNYRCFYLLCAAPAQERENYKLGSPESFYYLNQSKCDKFDGVSDAEEYPATRRAMDIAGLSEEEQEAIFRLHLGKFEFSKGKEIKDEKSRCDPKSLEDALIEPVMVTPEEVITRTLDPEAALDSRDALAKTIYSQLFDW</sequence>
<dbReference type="GO" id="GO:0005524">
    <property type="term" value="F:ATP binding"/>
    <property type="evidence" value="ECO:0007669"/>
    <property type="project" value="UniProtKB-UniRule"/>
</dbReference>
<dbReference type="InterPro" id="IPR036961">
    <property type="entry name" value="Kinesin_motor_dom_sf"/>
</dbReference>
<keyword evidence="9" id="KW-1185">Reference proteome</keyword>
<feature type="domain" description="Myosin motor" evidence="7">
    <location>
        <begin position="1"/>
        <end position="246"/>
    </location>
</feature>
<dbReference type="GO" id="GO:0016020">
    <property type="term" value="C:membrane"/>
    <property type="evidence" value="ECO:0007669"/>
    <property type="project" value="TreeGrafter"/>
</dbReference>
<dbReference type="EMBL" id="JACGWO010000003">
    <property type="protein sequence ID" value="KAK4432848.1"/>
    <property type="molecule type" value="Genomic_DNA"/>
</dbReference>
<dbReference type="InterPro" id="IPR027417">
    <property type="entry name" value="P-loop_NTPase"/>
</dbReference>
<dbReference type="GO" id="GO:0030048">
    <property type="term" value="P:actin filament-based movement"/>
    <property type="evidence" value="ECO:0007669"/>
    <property type="project" value="UniProtKB-ARBA"/>
</dbReference>
<evidence type="ECO:0000259" key="7">
    <source>
        <dbReference type="PROSITE" id="PS51456"/>
    </source>
</evidence>
<gene>
    <name evidence="8" type="ORF">Salat_1047000</name>
</gene>
<feature type="binding site" evidence="6">
    <location>
        <begin position="14"/>
        <end position="21"/>
    </location>
    <ligand>
        <name>ATP</name>
        <dbReference type="ChEBI" id="CHEBI:30616"/>
    </ligand>
</feature>
<comment type="similarity">
    <text evidence="6">Belongs to the TRAFAC class myosin-kinesin ATPase superfamily. Myosin family.</text>
</comment>
<dbReference type="GO" id="GO:0000146">
    <property type="term" value="F:microfilament motor activity"/>
    <property type="evidence" value="ECO:0007669"/>
    <property type="project" value="TreeGrafter"/>
</dbReference>
<keyword evidence="3 6" id="KW-0518">Myosin</keyword>
<dbReference type="Gene3D" id="1.10.10.820">
    <property type="match status" value="1"/>
</dbReference>
<dbReference type="GO" id="GO:0007015">
    <property type="term" value="P:actin filament organization"/>
    <property type="evidence" value="ECO:0007669"/>
    <property type="project" value="TreeGrafter"/>
</dbReference>
<dbReference type="SUPFAM" id="SSF52540">
    <property type="entry name" value="P-loop containing nucleoside triphosphate hydrolases"/>
    <property type="match status" value="1"/>
</dbReference>
<keyword evidence="1 6" id="KW-0547">Nucleotide-binding</keyword>
<evidence type="ECO:0000256" key="4">
    <source>
        <dbReference type="ARBA" id="ARBA00023175"/>
    </source>
</evidence>
<dbReference type="PANTHER" id="PTHR13140:SF772">
    <property type="entry name" value="MYOSIN-17"/>
    <property type="match status" value="1"/>
</dbReference>
<dbReference type="Gene3D" id="1.20.120.720">
    <property type="entry name" value="Myosin VI head, motor domain, U50 subdomain"/>
    <property type="match status" value="1"/>
</dbReference>
<reference evidence="8" key="1">
    <citation type="submission" date="2020-06" db="EMBL/GenBank/DDBJ databases">
        <authorList>
            <person name="Li T."/>
            <person name="Hu X."/>
            <person name="Zhang T."/>
            <person name="Song X."/>
            <person name="Zhang H."/>
            <person name="Dai N."/>
            <person name="Sheng W."/>
            <person name="Hou X."/>
            <person name="Wei L."/>
        </authorList>
    </citation>
    <scope>NUCLEOTIDE SEQUENCE</scope>
    <source>
        <strain evidence="8">3651</strain>
        <tissue evidence="8">Leaf</tissue>
    </source>
</reference>
<dbReference type="Proteomes" id="UP001293254">
    <property type="component" value="Unassembled WGS sequence"/>
</dbReference>
<dbReference type="Gene3D" id="3.40.850.10">
    <property type="entry name" value="Kinesin motor domain"/>
    <property type="match status" value="1"/>
</dbReference>
<name>A0AAE1YN29_9LAMI</name>
<keyword evidence="2 6" id="KW-0067">ATP-binding</keyword>
<evidence type="ECO:0000313" key="8">
    <source>
        <dbReference type="EMBL" id="KAK4432848.1"/>
    </source>
</evidence>
<dbReference type="GO" id="GO:0016459">
    <property type="term" value="C:myosin complex"/>
    <property type="evidence" value="ECO:0007669"/>
    <property type="project" value="UniProtKB-KW"/>
</dbReference>
<evidence type="ECO:0000256" key="1">
    <source>
        <dbReference type="ARBA" id="ARBA00022741"/>
    </source>
</evidence>
<comment type="caution">
    <text evidence="8">The sequence shown here is derived from an EMBL/GenBank/DDBJ whole genome shotgun (WGS) entry which is preliminary data.</text>
</comment>
<organism evidence="8 9">
    <name type="scientific">Sesamum alatum</name>
    <dbReference type="NCBI Taxonomy" id="300844"/>
    <lineage>
        <taxon>Eukaryota</taxon>
        <taxon>Viridiplantae</taxon>
        <taxon>Streptophyta</taxon>
        <taxon>Embryophyta</taxon>
        <taxon>Tracheophyta</taxon>
        <taxon>Spermatophyta</taxon>
        <taxon>Magnoliopsida</taxon>
        <taxon>eudicotyledons</taxon>
        <taxon>Gunneridae</taxon>
        <taxon>Pentapetalae</taxon>
        <taxon>asterids</taxon>
        <taxon>lamiids</taxon>
        <taxon>Lamiales</taxon>
        <taxon>Pedaliaceae</taxon>
        <taxon>Sesamum</taxon>
    </lineage>
</organism>
<evidence type="ECO:0000313" key="9">
    <source>
        <dbReference type="Proteomes" id="UP001293254"/>
    </source>
</evidence>
<keyword evidence="4 6" id="KW-0505">Motor protein</keyword>
<dbReference type="GO" id="GO:0051015">
    <property type="term" value="F:actin filament binding"/>
    <property type="evidence" value="ECO:0007669"/>
    <property type="project" value="TreeGrafter"/>
</dbReference>
<dbReference type="GO" id="GO:0005737">
    <property type="term" value="C:cytoplasm"/>
    <property type="evidence" value="ECO:0007669"/>
    <property type="project" value="TreeGrafter"/>
</dbReference>
<evidence type="ECO:0000256" key="2">
    <source>
        <dbReference type="ARBA" id="ARBA00022840"/>
    </source>
</evidence>
<dbReference type="AlphaFoldDB" id="A0AAE1YN29"/>
<dbReference type="SMART" id="SM00242">
    <property type="entry name" value="MYSc"/>
    <property type="match status" value="1"/>
</dbReference>
<dbReference type="InterPro" id="IPR001609">
    <property type="entry name" value="Myosin_head_motor_dom-like"/>
</dbReference>
<dbReference type="Pfam" id="PF00063">
    <property type="entry name" value="Myosin_head"/>
    <property type="match status" value="1"/>
</dbReference>
<dbReference type="PROSITE" id="PS51456">
    <property type="entry name" value="MYOSIN_MOTOR"/>
    <property type="match status" value="1"/>
</dbReference>
<keyword evidence="5 6" id="KW-0009">Actin-binding</keyword>
<dbReference type="FunFam" id="1.10.10.820:FF:000001">
    <property type="entry name" value="Myosin heavy chain"/>
    <property type="match status" value="1"/>
</dbReference>